<name>A0ABP9G224_9SPHI</name>
<comment type="caution">
    <text evidence="1">The sequence shown here is derived from an EMBL/GenBank/DDBJ whole genome shotgun (WGS) entry which is preliminary data.</text>
</comment>
<organism evidence="1 2">
    <name type="scientific">Mucilaginibacter defluvii</name>
    <dbReference type="NCBI Taxonomy" id="1196019"/>
    <lineage>
        <taxon>Bacteria</taxon>
        <taxon>Pseudomonadati</taxon>
        <taxon>Bacteroidota</taxon>
        <taxon>Sphingobacteriia</taxon>
        <taxon>Sphingobacteriales</taxon>
        <taxon>Sphingobacteriaceae</taxon>
        <taxon>Mucilaginibacter</taxon>
    </lineage>
</organism>
<sequence length="56" mass="6412">MLNIVKWLNKKCNCPTFVVKDEEKEYRINNWPDGFRAVGGNGHAILFFAAIIPYAV</sequence>
<dbReference type="Proteomes" id="UP001501436">
    <property type="component" value="Unassembled WGS sequence"/>
</dbReference>
<keyword evidence="2" id="KW-1185">Reference proteome</keyword>
<gene>
    <name evidence="1" type="ORF">GCM10023313_33260</name>
</gene>
<evidence type="ECO:0000313" key="1">
    <source>
        <dbReference type="EMBL" id="GAA4926163.1"/>
    </source>
</evidence>
<dbReference type="EMBL" id="BAABJI010000004">
    <property type="protein sequence ID" value="GAA4926163.1"/>
    <property type="molecule type" value="Genomic_DNA"/>
</dbReference>
<proteinExistence type="predicted"/>
<accession>A0ABP9G224</accession>
<protein>
    <submittedName>
        <fullName evidence="1">Uncharacterized protein</fullName>
    </submittedName>
</protein>
<reference evidence="2" key="1">
    <citation type="journal article" date="2019" name="Int. J. Syst. Evol. Microbiol.">
        <title>The Global Catalogue of Microorganisms (GCM) 10K type strain sequencing project: providing services to taxonomists for standard genome sequencing and annotation.</title>
        <authorList>
            <consortium name="The Broad Institute Genomics Platform"/>
            <consortium name="The Broad Institute Genome Sequencing Center for Infectious Disease"/>
            <person name="Wu L."/>
            <person name="Ma J."/>
        </authorList>
    </citation>
    <scope>NUCLEOTIDE SEQUENCE [LARGE SCALE GENOMIC DNA]</scope>
    <source>
        <strain evidence="2">JCM 18283</strain>
    </source>
</reference>
<evidence type="ECO:0000313" key="2">
    <source>
        <dbReference type="Proteomes" id="UP001501436"/>
    </source>
</evidence>